<dbReference type="SMART" id="SM00332">
    <property type="entry name" value="PP2Cc"/>
    <property type="match status" value="1"/>
</dbReference>
<dbReference type="SMART" id="SM00331">
    <property type="entry name" value="PP2C_SIG"/>
    <property type="match status" value="1"/>
</dbReference>
<organism evidence="2 3">
    <name type="scientific">Leptospira ognonensis</name>
    <dbReference type="NCBI Taxonomy" id="2484945"/>
    <lineage>
        <taxon>Bacteria</taxon>
        <taxon>Pseudomonadati</taxon>
        <taxon>Spirochaetota</taxon>
        <taxon>Spirochaetia</taxon>
        <taxon>Leptospirales</taxon>
        <taxon>Leptospiraceae</taxon>
        <taxon>Leptospira</taxon>
    </lineage>
</organism>
<evidence type="ECO:0000313" key="2">
    <source>
        <dbReference type="EMBL" id="TGL62293.1"/>
    </source>
</evidence>
<protein>
    <submittedName>
        <fullName evidence="2">Serine/threonine-protein phosphatase</fullName>
    </submittedName>
</protein>
<dbReference type="OrthoDB" id="9801841at2"/>
<reference evidence="2" key="1">
    <citation type="journal article" date="2019" name="PLoS Negl. Trop. Dis.">
        <title>Revisiting the worldwide diversity of Leptospira species in the environment.</title>
        <authorList>
            <person name="Vincent A.T."/>
            <person name="Schiettekatte O."/>
            <person name="Bourhy P."/>
            <person name="Veyrier F.J."/>
            <person name="Picardeau M."/>
        </authorList>
    </citation>
    <scope>NUCLEOTIDE SEQUENCE [LARGE SCALE GENOMIC DNA]</scope>
    <source>
        <strain evidence="2">201702476</strain>
    </source>
</reference>
<proteinExistence type="predicted"/>
<dbReference type="AlphaFoldDB" id="A0A4R9KBS8"/>
<dbReference type="Gene3D" id="3.60.40.10">
    <property type="entry name" value="PPM-type phosphatase domain"/>
    <property type="match status" value="1"/>
</dbReference>
<evidence type="ECO:0000313" key="3">
    <source>
        <dbReference type="Proteomes" id="UP000297693"/>
    </source>
</evidence>
<dbReference type="EMBL" id="RQGD01000010">
    <property type="protein sequence ID" value="TGL62293.1"/>
    <property type="molecule type" value="Genomic_DNA"/>
</dbReference>
<name>A0A4R9KBS8_9LEPT</name>
<dbReference type="RefSeq" id="WP_135622059.1">
    <property type="nucleotide sequence ID" value="NZ_RQGD01000010.1"/>
</dbReference>
<accession>A0A4R9KBS8</accession>
<feature type="domain" description="PPM-type phosphatase" evidence="1">
    <location>
        <begin position="2"/>
        <end position="258"/>
    </location>
</feature>
<dbReference type="Proteomes" id="UP000297693">
    <property type="component" value="Unassembled WGS sequence"/>
</dbReference>
<dbReference type="CDD" id="cd00143">
    <property type="entry name" value="PP2Cc"/>
    <property type="match status" value="1"/>
</dbReference>
<evidence type="ECO:0000259" key="1">
    <source>
        <dbReference type="PROSITE" id="PS51746"/>
    </source>
</evidence>
<dbReference type="Pfam" id="PF00481">
    <property type="entry name" value="PP2C"/>
    <property type="match status" value="1"/>
</dbReference>
<dbReference type="PROSITE" id="PS51746">
    <property type="entry name" value="PPM_2"/>
    <property type="match status" value="1"/>
</dbReference>
<comment type="caution">
    <text evidence="2">The sequence shown here is derived from an EMBL/GenBank/DDBJ whole genome shotgun (WGS) entry which is preliminary data.</text>
</comment>
<dbReference type="InterPro" id="IPR001932">
    <property type="entry name" value="PPM-type_phosphatase-like_dom"/>
</dbReference>
<keyword evidence="3" id="KW-1185">Reference proteome</keyword>
<dbReference type="InterPro" id="IPR036457">
    <property type="entry name" value="PPM-type-like_dom_sf"/>
</dbReference>
<sequence>MKISIFRKSDVGLVRTKNEDNYAIIRGKISETATSVDMVSWNRLSLRGEGVFVSAIDGMGGSAGGQMASEGIAKFIIDHWNEIKIEKPIKLPVVALEKANVYLHNLALANPEFSKMGAVATCCYFYGKSAYGAQVGDSRLYLFRSDELSQISEDQTFVSNLARMGKITPKEAETHPKRNVVSQALGPGVSVKPVDFKLKIKAGDKVLLCSDGLHGLVSSKEIQNILSLNHGQDSVDKLVNLANQLGGTDNITVIIAEILD</sequence>
<dbReference type="SUPFAM" id="SSF81606">
    <property type="entry name" value="PP2C-like"/>
    <property type="match status" value="1"/>
</dbReference>
<gene>
    <name evidence="2" type="ORF">EHQ58_03580</name>
</gene>